<dbReference type="STRING" id="1385521.N803_14195"/>
<keyword evidence="2" id="KW-1185">Reference proteome</keyword>
<reference evidence="1 2" key="1">
    <citation type="submission" date="2013-08" db="EMBL/GenBank/DDBJ databases">
        <title>The genome sequence of Knoellia subterranea.</title>
        <authorList>
            <person name="Zhu W."/>
            <person name="Wang G."/>
        </authorList>
    </citation>
    <scope>NUCLEOTIDE SEQUENCE [LARGE SCALE GENOMIC DNA]</scope>
    <source>
        <strain evidence="1 2">KCTC 19937</strain>
    </source>
</reference>
<dbReference type="AlphaFoldDB" id="A0A0A0JPT2"/>
<evidence type="ECO:0000313" key="2">
    <source>
        <dbReference type="Proteomes" id="UP000030011"/>
    </source>
</evidence>
<dbReference type="RefSeq" id="WP_035904924.1">
    <property type="nucleotide sequence ID" value="NZ_AVPK01000005.1"/>
</dbReference>
<dbReference type="OrthoDB" id="5019099at2"/>
<protein>
    <submittedName>
        <fullName evidence="1">Uncharacterized protein</fullName>
    </submittedName>
</protein>
<accession>A0A0A0JPT2</accession>
<proteinExistence type="predicted"/>
<dbReference type="EMBL" id="AVPK01000005">
    <property type="protein sequence ID" value="KGN37601.1"/>
    <property type="molecule type" value="Genomic_DNA"/>
</dbReference>
<organism evidence="1 2">
    <name type="scientific">Knoellia subterranea KCTC 19937</name>
    <dbReference type="NCBI Taxonomy" id="1385521"/>
    <lineage>
        <taxon>Bacteria</taxon>
        <taxon>Bacillati</taxon>
        <taxon>Actinomycetota</taxon>
        <taxon>Actinomycetes</taxon>
        <taxon>Micrococcales</taxon>
        <taxon>Intrasporangiaceae</taxon>
        <taxon>Knoellia</taxon>
    </lineage>
</organism>
<dbReference type="Proteomes" id="UP000030011">
    <property type="component" value="Unassembled WGS sequence"/>
</dbReference>
<comment type="caution">
    <text evidence="1">The sequence shown here is derived from an EMBL/GenBank/DDBJ whole genome shotgun (WGS) entry which is preliminary data.</text>
</comment>
<gene>
    <name evidence="1" type="ORF">N803_14195</name>
</gene>
<evidence type="ECO:0000313" key="1">
    <source>
        <dbReference type="EMBL" id="KGN37601.1"/>
    </source>
</evidence>
<sequence length="162" mass="17189">MGELHQSDSSVQSSAESAIVEALGAQLQLNLVPGGTLKLAGGASIQLDARSDDGSVAVEAYARQGVLRGGQLKKIAQDILKLALLRAEPEHKDVRPIIVFASEEARSSVKGWLRQAADTFGVELHVVELDDALRAQIVAVQDRQKMTNVALPAVVGDLTVED</sequence>
<name>A0A0A0JPT2_9MICO</name>
<dbReference type="eggNOG" id="ENOG5032UB2">
    <property type="taxonomic scope" value="Bacteria"/>
</dbReference>